<dbReference type="GO" id="GO:0005524">
    <property type="term" value="F:ATP binding"/>
    <property type="evidence" value="ECO:0007669"/>
    <property type="project" value="UniProtKB-KW"/>
</dbReference>
<dbReference type="Pfam" id="PF13426">
    <property type="entry name" value="PAS_9"/>
    <property type="match status" value="1"/>
</dbReference>
<name>A0A4R1Q458_9FIRM</name>
<dbReference type="InterPro" id="IPR009057">
    <property type="entry name" value="Homeodomain-like_sf"/>
</dbReference>
<dbReference type="SUPFAM" id="SSF46689">
    <property type="entry name" value="Homeodomain-like"/>
    <property type="match status" value="1"/>
</dbReference>
<dbReference type="InterPro" id="IPR025943">
    <property type="entry name" value="Sigma_54_int_dom_ATP-bd_2"/>
</dbReference>
<dbReference type="InterPro" id="IPR002078">
    <property type="entry name" value="Sigma_54_int"/>
</dbReference>
<evidence type="ECO:0000256" key="3">
    <source>
        <dbReference type="ARBA" id="ARBA00023015"/>
    </source>
</evidence>
<dbReference type="GO" id="GO:0043565">
    <property type="term" value="F:sequence-specific DNA binding"/>
    <property type="evidence" value="ECO:0007669"/>
    <property type="project" value="InterPro"/>
</dbReference>
<evidence type="ECO:0000256" key="4">
    <source>
        <dbReference type="ARBA" id="ARBA00023125"/>
    </source>
</evidence>
<dbReference type="CDD" id="cd00009">
    <property type="entry name" value="AAA"/>
    <property type="match status" value="1"/>
</dbReference>
<dbReference type="SUPFAM" id="SSF159800">
    <property type="entry name" value="PrpR receptor domain-like"/>
    <property type="match status" value="1"/>
</dbReference>
<evidence type="ECO:0000256" key="2">
    <source>
        <dbReference type="ARBA" id="ARBA00022840"/>
    </source>
</evidence>
<dbReference type="SUPFAM" id="SSF55785">
    <property type="entry name" value="PYP-like sensor domain (PAS domain)"/>
    <property type="match status" value="1"/>
</dbReference>
<dbReference type="EMBL" id="SLUI01000003">
    <property type="protein sequence ID" value="TCL38822.1"/>
    <property type="molecule type" value="Genomic_DNA"/>
</dbReference>
<dbReference type="Gene3D" id="1.10.8.60">
    <property type="match status" value="1"/>
</dbReference>
<protein>
    <submittedName>
        <fullName evidence="8">PAS domain S-box-containing protein</fullName>
    </submittedName>
</protein>
<dbReference type="PROSITE" id="PS50045">
    <property type="entry name" value="SIGMA54_INTERACT_4"/>
    <property type="match status" value="1"/>
</dbReference>
<dbReference type="PROSITE" id="PS00688">
    <property type="entry name" value="SIGMA54_INTERACT_3"/>
    <property type="match status" value="1"/>
</dbReference>
<dbReference type="Gene3D" id="3.40.50.10660">
    <property type="entry name" value="PrpR receptor domain-like"/>
    <property type="match status" value="1"/>
</dbReference>
<evidence type="ECO:0000256" key="5">
    <source>
        <dbReference type="ARBA" id="ARBA00023163"/>
    </source>
</evidence>
<keyword evidence="3" id="KW-0805">Transcription regulation</keyword>
<dbReference type="PROSITE" id="PS00675">
    <property type="entry name" value="SIGMA54_INTERACT_1"/>
    <property type="match status" value="1"/>
</dbReference>
<dbReference type="InterPro" id="IPR002197">
    <property type="entry name" value="HTH_Fis"/>
</dbReference>
<dbReference type="AlphaFoldDB" id="A0A4R1Q458"/>
<dbReference type="PANTHER" id="PTHR32071:SF57">
    <property type="entry name" value="C4-DICARBOXYLATE TRANSPORT TRANSCRIPTIONAL REGULATORY PROTEIN DCTD"/>
    <property type="match status" value="1"/>
</dbReference>
<keyword evidence="2" id="KW-0067">ATP-binding</keyword>
<dbReference type="InterPro" id="IPR010524">
    <property type="entry name" value="Sig_transdc_resp-reg_PrpR_N"/>
</dbReference>
<reference evidence="8 9" key="1">
    <citation type="submission" date="2019-03" db="EMBL/GenBank/DDBJ databases">
        <title>Genomic Encyclopedia of Type Strains, Phase IV (KMG-IV): sequencing the most valuable type-strain genomes for metagenomic binning, comparative biology and taxonomic classification.</title>
        <authorList>
            <person name="Goeker M."/>
        </authorList>
    </citation>
    <scope>NUCLEOTIDE SEQUENCE [LARGE SCALE GENOMIC DNA]</scope>
    <source>
        <strain evidence="8 9">DSM 15969</strain>
    </source>
</reference>
<dbReference type="InterPro" id="IPR058031">
    <property type="entry name" value="AAA_lid_NorR"/>
</dbReference>
<evidence type="ECO:0000313" key="8">
    <source>
        <dbReference type="EMBL" id="TCL38822.1"/>
    </source>
</evidence>
<feature type="domain" description="PAS" evidence="7">
    <location>
        <begin position="192"/>
        <end position="237"/>
    </location>
</feature>
<dbReference type="PANTHER" id="PTHR32071">
    <property type="entry name" value="TRANSCRIPTIONAL REGULATORY PROTEIN"/>
    <property type="match status" value="1"/>
</dbReference>
<evidence type="ECO:0000313" key="9">
    <source>
        <dbReference type="Proteomes" id="UP000295063"/>
    </source>
</evidence>
<dbReference type="Pfam" id="PF25601">
    <property type="entry name" value="AAA_lid_14"/>
    <property type="match status" value="1"/>
</dbReference>
<dbReference type="InterPro" id="IPR025662">
    <property type="entry name" value="Sigma_54_int_dom_ATP-bd_1"/>
</dbReference>
<dbReference type="Gene3D" id="3.40.50.300">
    <property type="entry name" value="P-loop containing nucleotide triphosphate hydrolases"/>
    <property type="match status" value="1"/>
</dbReference>
<keyword evidence="1" id="KW-0547">Nucleotide-binding</keyword>
<dbReference type="InterPro" id="IPR003593">
    <property type="entry name" value="AAA+_ATPase"/>
</dbReference>
<dbReference type="SMART" id="SM00091">
    <property type="entry name" value="PAS"/>
    <property type="match status" value="1"/>
</dbReference>
<gene>
    <name evidence="8" type="ORF">EV210_103306</name>
</gene>
<dbReference type="GO" id="GO:0006355">
    <property type="term" value="P:regulation of DNA-templated transcription"/>
    <property type="evidence" value="ECO:0007669"/>
    <property type="project" value="InterPro"/>
</dbReference>
<dbReference type="PROSITE" id="PS50112">
    <property type="entry name" value="PAS"/>
    <property type="match status" value="1"/>
</dbReference>
<evidence type="ECO:0000259" key="6">
    <source>
        <dbReference type="PROSITE" id="PS50045"/>
    </source>
</evidence>
<dbReference type="InterPro" id="IPR025944">
    <property type="entry name" value="Sigma_54_int_dom_CS"/>
</dbReference>
<dbReference type="GO" id="GO:0000156">
    <property type="term" value="F:phosphorelay response regulator activity"/>
    <property type="evidence" value="ECO:0007669"/>
    <property type="project" value="InterPro"/>
</dbReference>
<keyword evidence="9" id="KW-1185">Reference proteome</keyword>
<keyword evidence="4" id="KW-0238">DNA-binding</keyword>
<dbReference type="InterPro" id="IPR000014">
    <property type="entry name" value="PAS"/>
</dbReference>
<dbReference type="OrthoDB" id="9771372at2"/>
<dbReference type="Gene3D" id="3.40.50.2300">
    <property type="match status" value="1"/>
</dbReference>
<dbReference type="RefSeq" id="WP_132077175.1">
    <property type="nucleotide sequence ID" value="NZ_SLUI01000003.1"/>
</dbReference>
<evidence type="ECO:0000259" key="7">
    <source>
        <dbReference type="PROSITE" id="PS50112"/>
    </source>
</evidence>
<dbReference type="InterPro" id="IPR027417">
    <property type="entry name" value="P-loop_NTPase"/>
</dbReference>
<dbReference type="Pfam" id="PF00158">
    <property type="entry name" value="Sigma54_activat"/>
    <property type="match status" value="1"/>
</dbReference>
<dbReference type="SMART" id="SM00382">
    <property type="entry name" value="AAA"/>
    <property type="match status" value="1"/>
</dbReference>
<accession>A0A4R1Q458</accession>
<dbReference type="PRINTS" id="PR01590">
    <property type="entry name" value="HTHFIS"/>
</dbReference>
<dbReference type="Proteomes" id="UP000295063">
    <property type="component" value="Unassembled WGS sequence"/>
</dbReference>
<organism evidence="8 9">
    <name type="scientific">Anaerospora hongkongensis</name>
    <dbReference type="NCBI Taxonomy" id="244830"/>
    <lineage>
        <taxon>Bacteria</taxon>
        <taxon>Bacillati</taxon>
        <taxon>Bacillota</taxon>
        <taxon>Negativicutes</taxon>
        <taxon>Selenomonadales</taxon>
        <taxon>Sporomusaceae</taxon>
        <taxon>Anaerospora</taxon>
    </lineage>
</organism>
<keyword evidence="5" id="KW-0804">Transcription</keyword>
<sequence>MSLIAFLAPDSIMLDRARELFRHQHNDIHIEKGLLSEGVKIAASLVNKGTEIIISRGGTASAIRSAGINAIVVEIPITGFDIIRTIEKAKLHGRCIGAVSFPSILHGMEFLGPVLGVDIRHYPIHAENEAEGQVQQAIKDGADVVIGGFITGKAAEKYNHPFELIDSGAEGILQAAQEAKRIALARNLEKTKTSLFRAVLNYAYEGIVSVDSDYRITFFNPIAERITGIDGSKATGKHITSIWPELNLEKVMLTGKDDIGHMLRINEVDVLCNKIAIIVNNNAVGVVVTFQDVTQIQQMEARVRRRIYSSGHVASFRFDDIIGTSKVLNQTIGMAKEYALTRSSIVILGETGSGKEVFAQSIHNYSERRQGPFVAINCAALPSQILESELFGYVGGAFTGANQKGKPGLFEIAHGGTIFLDEIGEIEYVTQGKLLRVLQEKKVMRLGSDSVIPIEVRVIAASNKNLWTLVNENKFRSDLYYRLNVLQLRIPTLRDRKDDIPLLAEFFLKENTGIIKRHLKLAPSAVQALTLYSWPGNIRELRNVIERVIAVHKHESIDADIINLMIGDQPDIGINANIIPDELEEIRKALSLTKGKYAEAANMLGISRSTLWRKLKRFGVK</sequence>
<dbReference type="FunFam" id="3.40.50.300:FF:000006">
    <property type="entry name" value="DNA-binding transcriptional regulator NtrC"/>
    <property type="match status" value="1"/>
</dbReference>
<dbReference type="SUPFAM" id="SSF52540">
    <property type="entry name" value="P-loop containing nucleoside triphosphate hydrolases"/>
    <property type="match status" value="1"/>
</dbReference>
<dbReference type="Pfam" id="PF02954">
    <property type="entry name" value="HTH_8"/>
    <property type="match status" value="1"/>
</dbReference>
<dbReference type="PROSITE" id="PS00676">
    <property type="entry name" value="SIGMA54_INTERACT_2"/>
    <property type="match status" value="1"/>
</dbReference>
<dbReference type="CDD" id="cd00130">
    <property type="entry name" value="PAS"/>
    <property type="match status" value="1"/>
</dbReference>
<dbReference type="Gene3D" id="1.10.10.60">
    <property type="entry name" value="Homeodomain-like"/>
    <property type="match status" value="1"/>
</dbReference>
<dbReference type="Gene3D" id="3.30.450.20">
    <property type="entry name" value="PAS domain"/>
    <property type="match status" value="1"/>
</dbReference>
<dbReference type="NCBIfam" id="TIGR00229">
    <property type="entry name" value="sensory_box"/>
    <property type="match status" value="1"/>
</dbReference>
<proteinExistence type="predicted"/>
<comment type="caution">
    <text evidence="8">The sequence shown here is derived from an EMBL/GenBank/DDBJ whole genome shotgun (WGS) entry which is preliminary data.</text>
</comment>
<evidence type="ECO:0000256" key="1">
    <source>
        <dbReference type="ARBA" id="ARBA00022741"/>
    </source>
</evidence>
<feature type="domain" description="Sigma-54 factor interaction" evidence="6">
    <location>
        <begin position="321"/>
        <end position="550"/>
    </location>
</feature>
<dbReference type="InterPro" id="IPR035965">
    <property type="entry name" value="PAS-like_dom_sf"/>
</dbReference>
<dbReference type="Pfam" id="PF06506">
    <property type="entry name" value="PrpR_N"/>
    <property type="match status" value="1"/>
</dbReference>